<keyword evidence="6" id="KW-1185">Reference proteome</keyword>
<dbReference type="PANTHER" id="PTHR30055">
    <property type="entry name" value="HTH-TYPE TRANSCRIPTIONAL REGULATOR RUTR"/>
    <property type="match status" value="1"/>
</dbReference>
<dbReference type="InterPro" id="IPR001647">
    <property type="entry name" value="HTH_TetR"/>
</dbReference>
<reference evidence="5 6" key="1">
    <citation type="submission" date="2014-01" db="EMBL/GenBank/DDBJ databases">
        <title>Actinotalea ferrariae CF5-4.</title>
        <authorList>
            <person name="Chen F."/>
            <person name="Li Y."/>
            <person name="Wang G."/>
        </authorList>
    </citation>
    <scope>NUCLEOTIDE SEQUENCE [LARGE SCALE GENOMIC DNA]</scope>
    <source>
        <strain evidence="5 6">CF5-4</strain>
    </source>
</reference>
<dbReference type="Pfam" id="PF19344">
    <property type="entry name" value="TetR_C_32"/>
    <property type="match status" value="1"/>
</dbReference>
<name>A0A021VPJ9_9CELL</name>
<feature type="DNA-binding region" description="H-T-H motif" evidence="2">
    <location>
        <begin position="80"/>
        <end position="99"/>
    </location>
</feature>
<evidence type="ECO:0000313" key="6">
    <source>
        <dbReference type="Proteomes" id="UP000019753"/>
    </source>
</evidence>
<evidence type="ECO:0000256" key="1">
    <source>
        <dbReference type="ARBA" id="ARBA00023125"/>
    </source>
</evidence>
<dbReference type="PROSITE" id="PS50977">
    <property type="entry name" value="HTH_TETR_2"/>
    <property type="match status" value="1"/>
</dbReference>
<dbReference type="EMBL" id="AXCW01000387">
    <property type="protein sequence ID" value="EYR61960.1"/>
    <property type="molecule type" value="Genomic_DNA"/>
</dbReference>
<dbReference type="RefSeq" id="WP_245612659.1">
    <property type="nucleotide sequence ID" value="NZ_AXCW01000387.1"/>
</dbReference>
<dbReference type="InterPro" id="IPR045823">
    <property type="entry name" value="TetR_C_32"/>
</dbReference>
<dbReference type="InterPro" id="IPR050109">
    <property type="entry name" value="HTH-type_TetR-like_transc_reg"/>
</dbReference>
<dbReference type="AlphaFoldDB" id="A0A021VPJ9"/>
<evidence type="ECO:0000313" key="5">
    <source>
        <dbReference type="EMBL" id="EYR61960.1"/>
    </source>
</evidence>
<dbReference type="SUPFAM" id="SSF46689">
    <property type="entry name" value="Homeodomain-like"/>
    <property type="match status" value="1"/>
</dbReference>
<dbReference type="InterPro" id="IPR036271">
    <property type="entry name" value="Tet_transcr_reg_TetR-rel_C_sf"/>
</dbReference>
<keyword evidence="1 2" id="KW-0238">DNA-binding</keyword>
<gene>
    <name evidence="5" type="ORF">N866_13735</name>
</gene>
<dbReference type="Proteomes" id="UP000019753">
    <property type="component" value="Unassembled WGS sequence"/>
</dbReference>
<dbReference type="PANTHER" id="PTHR30055:SF160">
    <property type="entry name" value="TRANSCRIPTIONAL REGULATORY PROTEIN (PROBABLY ASNC-FAMILY)-RELATED"/>
    <property type="match status" value="1"/>
</dbReference>
<sequence length="250" mass="26552">MGRITTATLPQDEDAPVRATGGPSPASEGVPDEAPSSAGDPVVEAVDGRSRRWDLHRAARRAELARVARKTVHLRGPDVSMDEIAAEAGTSKSIVYRYFVDKSGLQAAVGEVVLEDMHARLDEAVSSAVSPRDGLRSMIEAYLEMIDGSPSVYWFVTRPVAEGSSVTLNRFLDDIASIIARPFVALLHGRGGASVLDGQPADVWASGAVGFVKGAGDWWLAHRDEPGAPTADELAERVTAWLWAGPVGSL</sequence>
<feature type="region of interest" description="Disordered" evidence="3">
    <location>
        <begin position="1"/>
        <end position="42"/>
    </location>
</feature>
<dbReference type="GO" id="GO:0003700">
    <property type="term" value="F:DNA-binding transcription factor activity"/>
    <property type="evidence" value="ECO:0007669"/>
    <property type="project" value="TreeGrafter"/>
</dbReference>
<dbReference type="InterPro" id="IPR009057">
    <property type="entry name" value="Homeodomain-like_sf"/>
</dbReference>
<dbReference type="Gene3D" id="1.10.357.10">
    <property type="entry name" value="Tetracycline Repressor, domain 2"/>
    <property type="match status" value="1"/>
</dbReference>
<comment type="caution">
    <text evidence="5">The sequence shown here is derived from an EMBL/GenBank/DDBJ whole genome shotgun (WGS) entry which is preliminary data.</text>
</comment>
<proteinExistence type="predicted"/>
<dbReference type="Pfam" id="PF00440">
    <property type="entry name" value="TetR_N"/>
    <property type="match status" value="1"/>
</dbReference>
<dbReference type="SUPFAM" id="SSF48498">
    <property type="entry name" value="Tetracyclin repressor-like, C-terminal domain"/>
    <property type="match status" value="1"/>
</dbReference>
<accession>A0A021VPJ9</accession>
<feature type="domain" description="HTH tetR-type" evidence="4">
    <location>
        <begin position="58"/>
        <end position="117"/>
    </location>
</feature>
<evidence type="ECO:0000256" key="3">
    <source>
        <dbReference type="SAM" id="MobiDB-lite"/>
    </source>
</evidence>
<evidence type="ECO:0000256" key="2">
    <source>
        <dbReference type="PROSITE-ProRule" id="PRU00335"/>
    </source>
</evidence>
<evidence type="ECO:0000259" key="4">
    <source>
        <dbReference type="PROSITE" id="PS50977"/>
    </source>
</evidence>
<organism evidence="5 6">
    <name type="scientific">Actinotalea ferrariae CF5-4</name>
    <dbReference type="NCBI Taxonomy" id="948458"/>
    <lineage>
        <taxon>Bacteria</taxon>
        <taxon>Bacillati</taxon>
        <taxon>Actinomycetota</taxon>
        <taxon>Actinomycetes</taxon>
        <taxon>Micrococcales</taxon>
        <taxon>Cellulomonadaceae</taxon>
        <taxon>Actinotalea</taxon>
    </lineage>
</organism>
<protein>
    <submittedName>
        <fullName evidence="5">TetR family transcriptional regulator</fullName>
    </submittedName>
</protein>
<feature type="non-terminal residue" evidence="5">
    <location>
        <position position="250"/>
    </location>
</feature>
<dbReference type="GO" id="GO:0000976">
    <property type="term" value="F:transcription cis-regulatory region binding"/>
    <property type="evidence" value="ECO:0007669"/>
    <property type="project" value="TreeGrafter"/>
</dbReference>